<name>A0A5B7DXF7_PORTR</name>
<gene>
    <name evidence="2" type="ORF">E2C01_019132</name>
</gene>
<accession>A0A5B7DXF7</accession>
<sequence>MFSHFQTRPAAGEQDAAGPALPTTPAVACGTTTTTATTKSGAEVPCPPDSRRPLALTHLAASPAARWS</sequence>
<comment type="caution">
    <text evidence="2">The sequence shown here is derived from an EMBL/GenBank/DDBJ whole genome shotgun (WGS) entry which is preliminary data.</text>
</comment>
<dbReference type="AlphaFoldDB" id="A0A5B7DXF7"/>
<keyword evidence="3" id="KW-1185">Reference proteome</keyword>
<dbReference type="EMBL" id="VSRR010001541">
    <property type="protein sequence ID" value="MPC26005.1"/>
    <property type="molecule type" value="Genomic_DNA"/>
</dbReference>
<evidence type="ECO:0000313" key="3">
    <source>
        <dbReference type="Proteomes" id="UP000324222"/>
    </source>
</evidence>
<reference evidence="2 3" key="1">
    <citation type="submission" date="2019-05" db="EMBL/GenBank/DDBJ databases">
        <title>Another draft genome of Portunus trituberculatus and its Hox gene families provides insights of decapod evolution.</title>
        <authorList>
            <person name="Jeong J.-H."/>
            <person name="Song I."/>
            <person name="Kim S."/>
            <person name="Choi T."/>
            <person name="Kim D."/>
            <person name="Ryu S."/>
            <person name="Kim W."/>
        </authorList>
    </citation>
    <scope>NUCLEOTIDE SEQUENCE [LARGE SCALE GENOMIC DNA]</scope>
    <source>
        <tissue evidence="2">Muscle</tissue>
    </source>
</reference>
<feature type="region of interest" description="Disordered" evidence="1">
    <location>
        <begin position="1"/>
        <end position="68"/>
    </location>
</feature>
<evidence type="ECO:0000313" key="2">
    <source>
        <dbReference type="EMBL" id="MPC26005.1"/>
    </source>
</evidence>
<evidence type="ECO:0000256" key="1">
    <source>
        <dbReference type="SAM" id="MobiDB-lite"/>
    </source>
</evidence>
<protein>
    <submittedName>
        <fullName evidence="2">Uncharacterized protein</fullName>
    </submittedName>
</protein>
<feature type="compositionally biased region" description="Low complexity" evidence="1">
    <location>
        <begin position="23"/>
        <end position="38"/>
    </location>
</feature>
<proteinExistence type="predicted"/>
<organism evidence="2 3">
    <name type="scientific">Portunus trituberculatus</name>
    <name type="common">Swimming crab</name>
    <name type="synonym">Neptunus trituberculatus</name>
    <dbReference type="NCBI Taxonomy" id="210409"/>
    <lineage>
        <taxon>Eukaryota</taxon>
        <taxon>Metazoa</taxon>
        <taxon>Ecdysozoa</taxon>
        <taxon>Arthropoda</taxon>
        <taxon>Crustacea</taxon>
        <taxon>Multicrustacea</taxon>
        <taxon>Malacostraca</taxon>
        <taxon>Eumalacostraca</taxon>
        <taxon>Eucarida</taxon>
        <taxon>Decapoda</taxon>
        <taxon>Pleocyemata</taxon>
        <taxon>Brachyura</taxon>
        <taxon>Eubrachyura</taxon>
        <taxon>Portunoidea</taxon>
        <taxon>Portunidae</taxon>
        <taxon>Portuninae</taxon>
        <taxon>Portunus</taxon>
    </lineage>
</organism>
<dbReference type="Proteomes" id="UP000324222">
    <property type="component" value="Unassembled WGS sequence"/>
</dbReference>